<comment type="caution">
    <text evidence="2">The sequence shown here is derived from an EMBL/GenBank/DDBJ whole genome shotgun (WGS) entry which is preliminary data.</text>
</comment>
<feature type="transmembrane region" description="Helical" evidence="1">
    <location>
        <begin position="7"/>
        <end position="28"/>
    </location>
</feature>
<name>A0A9D1K323_9BACT</name>
<dbReference type="EMBL" id="DVJO01000009">
    <property type="protein sequence ID" value="HIS82041.1"/>
    <property type="molecule type" value="Genomic_DNA"/>
</dbReference>
<keyword evidence="1" id="KW-0812">Transmembrane</keyword>
<dbReference type="SUPFAM" id="SSF54523">
    <property type="entry name" value="Pili subunits"/>
    <property type="match status" value="1"/>
</dbReference>
<evidence type="ECO:0000256" key="1">
    <source>
        <dbReference type="SAM" id="Phobius"/>
    </source>
</evidence>
<evidence type="ECO:0000313" key="3">
    <source>
        <dbReference type="Proteomes" id="UP000824139"/>
    </source>
</evidence>
<accession>A0A9D1K323</accession>
<protein>
    <submittedName>
        <fullName evidence="2">Prepilin-type N-terminal cleavage/methylation domain-containing protein</fullName>
    </submittedName>
</protein>
<gene>
    <name evidence="2" type="ORF">IAD41_00310</name>
</gene>
<sequence>MRKTKNAFTMAEVLITLGIIGIIAALTIPQLIKNYEKKALHTQFLKAYSDLNNAAKMFEAQEGFTVHEYSKILTNPDAETTEQAYDATGLLKLYMKYFNGHAQAAGSTNELEGEETLRKDVYKRILGYIPAALNGSDNSSQPCDESIIMTDISGRFFVMDNLLNGPLVGYETGPKICVDTNGKKGPNKYGYDWFVFAFTEKKGVIPYIGDDLTGYGEDLQDPSTMCSYTQNTATYTCAYYALSDTSPDGNGSYWKDFLR</sequence>
<dbReference type="Proteomes" id="UP000824139">
    <property type="component" value="Unassembled WGS sequence"/>
</dbReference>
<dbReference type="InterPro" id="IPR012902">
    <property type="entry name" value="N_methyl_site"/>
</dbReference>
<proteinExistence type="predicted"/>
<keyword evidence="1" id="KW-0472">Membrane</keyword>
<organism evidence="2 3">
    <name type="scientific">Candidatus Scatenecus faecavium</name>
    <dbReference type="NCBI Taxonomy" id="2840915"/>
    <lineage>
        <taxon>Bacteria</taxon>
        <taxon>Candidatus Scatenecus</taxon>
    </lineage>
</organism>
<reference evidence="2" key="1">
    <citation type="submission" date="2020-10" db="EMBL/GenBank/DDBJ databases">
        <authorList>
            <person name="Gilroy R."/>
        </authorList>
    </citation>
    <scope>NUCLEOTIDE SEQUENCE</scope>
    <source>
        <strain evidence="2">CHK152-2994</strain>
    </source>
</reference>
<reference evidence="2" key="2">
    <citation type="journal article" date="2021" name="PeerJ">
        <title>Extensive microbial diversity within the chicken gut microbiome revealed by metagenomics and culture.</title>
        <authorList>
            <person name="Gilroy R."/>
            <person name="Ravi A."/>
            <person name="Getino M."/>
            <person name="Pursley I."/>
            <person name="Horton D.L."/>
            <person name="Alikhan N.F."/>
            <person name="Baker D."/>
            <person name="Gharbi K."/>
            <person name="Hall N."/>
            <person name="Watson M."/>
            <person name="Adriaenssens E.M."/>
            <person name="Foster-Nyarko E."/>
            <person name="Jarju S."/>
            <person name="Secka A."/>
            <person name="Antonio M."/>
            <person name="Oren A."/>
            <person name="Chaudhuri R.R."/>
            <person name="La Ragione R."/>
            <person name="Hildebrand F."/>
            <person name="Pallen M.J."/>
        </authorList>
    </citation>
    <scope>NUCLEOTIDE SEQUENCE</scope>
    <source>
        <strain evidence="2">CHK152-2994</strain>
    </source>
</reference>
<dbReference type="Gene3D" id="3.30.700.10">
    <property type="entry name" value="Glycoprotein, Type 4 Pilin"/>
    <property type="match status" value="1"/>
</dbReference>
<evidence type="ECO:0000313" key="2">
    <source>
        <dbReference type="EMBL" id="HIS82041.1"/>
    </source>
</evidence>
<dbReference type="AlphaFoldDB" id="A0A9D1K323"/>
<dbReference type="NCBIfam" id="TIGR02532">
    <property type="entry name" value="IV_pilin_GFxxxE"/>
    <property type="match status" value="1"/>
</dbReference>
<keyword evidence="1" id="KW-1133">Transmembrane helix</keyword>
<dbReference type="InterPro" id="IPR045584">
    <property type="entry name" value="Pilin-like"/>
</dbReference>